<feature type="compositionally biased region" description="Low complexity" evidence="1">
    <location>
        <begin position="206"/>
        <end position="219"/>
    </location>
</feature>
<organism evidence="4 5">
    <name type="scientific">Kocuria oceani</name>
    <dbReference type="NCBI Taxonomy" id="988827"/>
    <lineage>
        <taxon>Bacteria</taxon>
        <taxon>Bacillati</taxon>
        <taxon>Actinomycetota</taxon>
        <taxon>Actinomycetes</taxon>
        <taxon>Micrococcales</taxon>
        <taxon>Micrococcaceae</taxon>
        <taxon>Kocuria</taxon>
    </lineage>
</organism>
<keyword evidence="2" id="KW-0472">Membrane</keyword>
<sequence length="296" mass="29718">MTPKRVKRHQTAPSGSKRREGRASHRGATAGSASRAAAELWPALLLPALGLSLAASGAVLLGGVPGGERSSGIRGIRWSAAAEPEQLLGLAAAGLGCAVVLAWAAAASLAVLAVLAGHHRWERLGRLCGHCSPALLRRAAAAALGLQLVAAPGAVADDAPSPFWSGRTTVHGPSASVPDGPAQPSAAPADPGAAHPAPLPPPVVPVAPSAPSTGEAPRFPGAPPAPAERTVDGAVTVLRGDTLWSLAAAQLGPGASAAEVDRAWPAWYELNRHVLPHGPHLLFPGQRLVVPGTGDH</sequence>
<keyword evidence="2" id="KW-0812">Transmembrane</keyword>
<feature type="compositionally biased region" description="Basic residues" evidence="1">
    <location>
        <begin position="1"/>
        <end position="10"/>
    </location>
</feature>
<reference evidence="5" key="1">
    <citation type="journal article" date="2019" name="Int. J. Syst. Evol. Microbiol.">
        <title>The Global Catalogue of Microorganisms (GCM) 10K type strain sequencing project: providing services to taxonomists for standard genome sequencing and annotation.</title>
        <authorList>
            <consortium name="The Broad Institute Genomics Platform"/>
            <consortium name="The Broad Institute Genome Sequencing Center for Infectious Disease"/>
            <person name="Wu L."/>
            <person name="Ma J."/>
        </authorList>
    </citation>
    <scope>NUCLEOTIDE SEQUENCE [LARGE SCALE GENOMIC DNA]</scope>
    <source>
        <strain evidence="5">CGMCC 4.6946</strain>
    </source>
</reference>
<gene>
    <name evidence="4" type="ORF">ACFPCS_16970</name>
</gene>
<dbReference type="CDD" id="cd00118">
    <property type="entry name" value="LysM"/>
    <property type="match status" value="1"/>
</dbReference>
<dbReference type="EMBL" id="JBHSIW010000025">
    <property type="protein sequence ID" value="MFC4905261.1"/>
    <property type="molecule type" value="Genomic_DNA"/>
</dbReference>
<dbReference type="RefSeq" id="WP_277550029.1">
    <property type="nucleotide sequence ID" value="NZ_JARAMH010000002.1"/>
</dbReference>
<evidence type="ECO:0000313" key="4">
    <source>
        <dbReference type="EMBL" id="MFC4905261.1"/>
    </source>
</evidence>
<keyword evidence="2" id="KW-1133">Transmembrane helix</keyword>
<keyword evidence="5" id="KW-1185">Reference proteome</keyword>
<comment type="caution">
    <text evidence="4">The sequence shown here is derived from an EMBL/GenBank/DDBJ whole genome shotgun (WGS) entry which is preliminary data.</text>
</comment>
<dbReference type="Proteomes" id="UP001595797">
    <property type="component" value="Unassembled WGS sequence"/>
</dbReference>
<protein>
    <submittedName>
        <fullName evidence="4">LysM peptidoglycan-binding domain-containing protein</fullName>
    </submittedName>
</protein>
<accession>A0ABV9TNW7</accession>
<feature type="region of interest" description="Disordered" evidence="1">
    <location>
        <begin position="1"/>
        <end position="31"/>
    </location>
</feature>
<evidence type="ECO:0000256" key="2">
    <source>
        <dbReference type="SAM" id="Phobius"/>
    </source>
</evidence>
<evidence type="ECO:0000313" key="5">
    <source>
        <dbReference type="Proteomes" id="UP001595797"/>
    </source>
</evidence>
<dbReference type="Pfam" id="PF01476">
    <property type="entry name" value="LysM"/>
    <property type="match status" value="1"/>
</dbReference>
<evidence type="ECO:0000259" key="3">
    <source>
        <dbReference type="PROSITE" id="PS51782"/>
    </source>
</evidence>
<dbReference type="PROSITE" id="PS51782">
    <property type="entry name" value="LYSM"/>
    <property type="match status" value="1"/>
</dbReference>
<feature type="compositionally biased region" description="Low complexity" evidence="1">
    <location>
        <begin position="178"/>
        <end position="196"/>
    </location>
</feature>
<dbReference type="Gene3D" id="3.10.350.10">
    <property type="entry name" value="LysM domain"/>
    <property type="match status" value="1"/>
</dbReference>
<feature type="region of interest" description="Disordered" evidence="1">
    <location>
        <begin position="162"/>
        <end position="228"/>
    </location>
</feature>
<name>A0ABV9TNW7_9MICC</name>
<feature type="transmembrane region" description="Helical" evidence="2">
    <location>
        <begin position="87"/>
        <end position="116"/>
    </location>
</feature>
<proteinExistence type="predicted"/>
<evidence type="ECO:0000256" key="1">
    <source>
        <dbReference type="SAM" id="MobiDB-lite"/>
    </source>
</evidence>
<feature type="domain" description="LysM" evidence="3">
    <location>
        <begin position="233"/>
        <end position="290"/>
    </location>
</feature>
<feature type="transmembrane region" description="Helical" evidence="2">
    <location>
        <begin position="44"/>
        <end position="67"/>
    </location>
</feature>
<dbReference type="InterPro" id="IPR036779">
    <property type="entry name" value="LysM_dom_sf"/>
</dbReference>
<dbReference type="InterPro" id="IPR018392">
    <property type="entry name" value="LysM"/>
</dbReference>